<accession>A0A9P9DM19</accession>
<dbReference type="OrthoDB" id="5241264at2759"/>
<reference evidence="2" key="1">
    <citation type="journal article" date="2021" name="Nat. Commun.">
        <title>Genetic determinants of endophytism in the Arabidopsis root mycobiome.</title>
        <authorList>
            <person name="Mesny F."/>
            <person name="Miyauchi S."/>
            <person name="Thiergart T."/>
            <person name="Pickel B."/>
            <person name="Atanasova L."/>
            <person name="Karlsson M."/>
            <person name="Huettel B."/>
            <person name="Barry K.W."/>
            <person name="Haridas S."/>
            <person name="Chen C."/>
            <person name="Bauer D."/>
            <person name="Andreopoulos W."/>
            <person name="Pangilinan J."/>
            <person name="LaButti K."/>
            <person name="Riley R."/>
            <person name="Lipzen A."/>
            <person name="Clum A."/>
            <person name="Drula E."/>
            <person name="Henrissat B."/>
            <person name="Kohler A."/>
            <person name="Grigoriev I.V."/>
            <person name="Martin F.M."/>
            <person name="Hacquard S."/>
        </authorList>
    </citation>
    <scope>NUCLEOTIDE SEQUENCE</scope>
    <source>
        <strain evidence="2">MPI-CAGE-AT-0147</strain>
    </source>
</reference>
<evidence type="ECO:0000256" key="1">
    <source>
        <dbReference type="SAM" id="MobiDB-lite"/>
    </source>
</evidence>
<dbReference type="AlphaFoldDB" id="A0A9P9DM19"/>
<dbReference type="EMBL" id="JAGMUV010000024">
    <property type="protein sequence ID" value="KAH7121613.1"/>
    <property type="molecule type" value="Genomic_DNA"/>
</dbReference>
<feature type="region of interest" description="Disordered" evidence="1">
    <location>
        <begin position="44"/>
        <end position="96"/>
    </location>
</feature>
<comment type="caution">
    <text evidence="2">The sequence shown here is derived from an EMBL/GenBank/DDBJ whole genome shotgun (WGS) entry which is preliminary data.</text>
</comment>
<dbReference type="Proteomes" id="UP000738349">
    <property type="component" value="Unassembled WGS sequence"/>
</dbReference>
<evidence type="ECO:0000313" key="2">
    <source>
        <dbReference type="EMBL" id="KAH7121613.1"/>
    </source>
</evidence>
<protein>
    <recommendedName>
        <fullName evidence="4">C2H2-type domain-containing protein</fullName>
    </recommendedName>
</protein>
<name>A0A9P9DM19_9HYPO</name>
<dbReference type="PANTHER" id="PTHR38166:SF1">
    <property type="entry name" value="C2H2-TYPE DOMAIN-CONTAINING PROTEIN"/>
    <property type="match status" value="1"/>
</dbReference>
<proteinExistence type="predicted"/>
<evidence type="ECO:0008006" key="4">
    <source>
        <dbReference type="Google" id="ProtNLM"/>
    </source>
</evidence>
<keyword evidence="3" id="KW-1185">Reference proteome</keyword>
<gene>
    <name evidence="2" type="ORF">EDB81DRAFT_872888</name>
</gene>
<organism evidence="2 3">
    <name type="scientific">Dactylonectria macrodidyma</name>
    <dbReference type="NCBI Taxonomy" id="307937"/>
    <lineage>
        <taxon>Eukaryota</taxon>
        <taxon>Fungi</taxon>
        <taxon>Dikarya</taxon>
        <taxon>Ascomycota</taxon>
        <taxon>Pezizomycotina</taxon>
        <taxon>Sordariomycetes</taxon>
        <taxon>Hypocreomycetidae</taxon>
        <taxon>Hypocreales</taxon>
        <taxon>Nectriaceae</taxon>
        <taxon>Dactylonectria</taxon>
    </lineage>
</organism>
<sequence>MTQCETLRVTSATSLQRIAPQLRRDETELGCHFVPSGQLSTIPIRNRRRQASVTSRSSSDTQSCPTPPSSEDELKQSSSDAESDTENVRSDDEYTSMASQEYTLPEHHLFQIVRRGVFQSTRAEIQTWIANGSYSYRQGGKSTSYRRGRMSDWQHPSSRREEGGIEHPINQNLHFACPFYAFAPNNNQHCLMDDLQSNEEVNVHLRRHHMKSPYCPRCYSTFATVVDCDSHILDSKCELVEPRHVDGINHYQKSRLANMDTGYLSDLEQWRCMSAIVLPNLEPTASPYLDHGRGLVSSMVRDYWSMHGRRCVSQYLESRDLLRMGDERAQIALCKLTLNDLVRDIVKGRWLS</sequence>
<evidence type="ECO:0000313" key="3">
    <source>
        <dbReference type="Proteomes" id="UP000738349"/>
    </source>
</evidence>
<feature type="compositionally biased region" description="Low complexity" evidence="1">
    <location>
        <begin position="51"/>
        <end position="63"/>
    </location>
</feature>
<dbReference type="PANTHER" id="PTHR38166">
    <property type="entry name" value="C2H2-TYPE DOMAIN-CONTAINING PROTEIN-RELATED"/>
    <property type="match status" value="1"/>
</dbReference>